<dbReference type="SUPFAM" id="SSF53098">
    <property type="entry name" value="Ribonuclease H-like"/>
    <property type="match status" value="1"/>
</dbReference>
<proteinExistence type="predicted"/>
<keyword evidence="7" id="KW-1185">Reference proteome</keyword>
<accession>A0A5A7PE80</accession>
<feature type="region of interest" description="Disordered" evidence="4">
    <location>
        <begin position="953"/>
        <end position="977"/>
    </location>
</feature>
<evidence type="ECO:0000256" key="3">
    <source>
        <dbReference type="PROSITE-ProRule" id="PRU00047"/>
    </source>
</evidence>
<dbReference type="Gene3D" id="3.30.420.10">
    <property type="entry name" value="Ribonuclease H-like superfamily/Ribonuclease H"/>
    <property type="match status" value="1"/>
</dbReference>
<dbReference type="InterPro" id="IPR041577">
    <property type="entry name" value="RT_RNaseH_2"/>
</dbReference>
<dbReference type="Pfam" id="PF17921">
    <property type="entry name" value="Integrase_H2C2"/>
    <property type="match status" value="1"/>
</dbReference>
<evidence type="ECO:0000256" key="4">
    <source>
        <dbReference type="SAM" id="MobiDB-lite"/>
    </source>
</evidence>
<dbReference type="CDD" id="cd00303">
    <property type="entry name" value="retropepsin_like"/>
    <property type="match status" value="1"/>
</dbReference>
<evidence type="ECO:0000259" key="5">
    <source>
        <dbReference type="PROSITE" id="PS50158"/>
    </source>
</evidence>
<dbReference type="GO" id="GO:0006508">
    <property type="term" value="P:proteolysis"/>
    <property type="evidence" value="ECO:0007669"/>
    <property type="project" value="UniProtKB-KW"/>
</dbReference>
<dbReference type="PANTHER" id="PTHR35046:SF18">
    <property type="entry name" value="RNA-DIRECTED DNA POLYMERASE"/>
    <property type="match status" value="1"/>
</dbReference>
<dbReference type="GO" id="GO:0008233">
    <property type="term" value="F:peptidase activity"/>
    <property type="evidence" value="ECO:0007669"/>
    <property type="project" value="UniProtKB-KW"/>
</dbReference>
<evidence type="ECO:0000313" key="7">
    <source>
        <dbReference type="Proteomes" id="UP000325081"/>
    </source>
</evidence>
<dbReference type="Gene3D" id="1.10.340.70">
    <property type="match status" value="1"/>
</dbReference>
<dbReference type="PANTHER" id="PTHR35046">
    <property type="entry name" value="ZINC KNUCKLE (CCHC-TYPE) FAMILY PROTEIN"/>
    <property type="match status" value="1"/>
</dbReference>
<dbReference type="SUPFAM" id="SSF56672">
    <property type="entry name" value="DNA/RNA polymerases"/>
    <property type="match status" value="1"/>
</dbReference>
<reference evidence="7" key="1">
    <citation type="journal article" date="2019" name="Curr. Biol.">
        <title>Genome Sequence of Striga asiatica Provides Insight into the Evolution of Plant Parasitism.</title>
        <authorList>
            <person name="Yoshida S."/>
            <person name="Kim S."/>
            <person name="Wafula E.K."/>
            <person name="Tanskanen J."/>
            <person name="Kim Y.M."/>
            <person name="Honaas L."/>
            <person name="Yang Z."/>
            <person name="Spallek T."/>
            <person name="Conn C.E."/>
            <person name="Ichihashi Y."/>
            <person name="Cheong K."/>
            <person name="Cui S."/>
            <person name="Der J.P."/>
            <person name="Gundlach H."/>
            <person name="Jiao Y."/>
            <person name="Hori C."/>
            <person name="Ishida J.K."/>
            <person name="Kasahara H."/>
            <person name="Kiba T."/>
            <person name="Kim M.S."/>
            <person name="Koo N."/>
            <person name="Laohavisit A."/>
            <person name="Lee Y.H."/>
            <person name="Lumba S."/>
            <person name="McCourt P."/>
            <person name="Mortimer J.C."/>
            <person name="Mutuku J.M."/>
            <person name="Nomura T."/>
            <person name="Sasaki-Sekimoto Y."/>
            <person name="Seto Y."/>
            <person name="Wang Y."/>
            <person name="Wakatake T."/>
            <person name="Sakakibara H."/>
            <person name="Demura T."/>
            <person name="Yamaguchi S."/>
            <person name="Yoneyama K."/>
            <person name="Manabe R.I."/>
            <person name="Nelson D.C."/>
            <person name="Schulman A.H."/>
            <person name="Timko M.P."/>
            <person name="dePamphilis C.W."/>
            <person name="Choi D."/>
            <person name="Shirasu K."/>
        </authorList>
    </citation>
    <scope>NUCLEOTIDE SEQUENCE [LARGE SCALE GENOMIC DNA]</scope>
    <source>
        <strain evidence="7">cv. UVA1</strain>
    </source>
</reference>
<gene>
    <name evidence="6" type="ORF">STAS_06558</name>
</gene>
<evidence type="ECO:0000256" key="2">
    <source>
        <dbReference type="ARBA" id="ARBA00023125"/>
    </source>
</evidence>
<dbReference type="InterPro" id="IPR001878">
    <property type="entry name" value="Znf_CCHC"/>
</dbReference>
<dbReference type="InterPro" id="IPR056924">
    <property type="entry name" value="SH3_Tf2-1"/>
</dbReference>
<feature type="compositionally biased region" description="Polar residues" evidence="4">
    <location>
        <begin position="100"/>
        <end position="122"/>
    </location>
</feature>
<dbReference type="GO" id="GO:0003677">
    <property type="term" value="F:DNA binding"/>
    <property type="evidence" value="ECO:0007669"/>
    <property type="project" value="UniProtKB-KW"/>
</dbReference>
<keyword evidence="1" id="KW-0645">Protease</keyword>
<keyword evidence="3" id="KW-0863">Zinc-finger</keyword>
<dbReference type="AlphaFoldDB" id="A0A5A7PE80"/>
<dbReference type="GO" id="GO:0008270">
    <property type="term" value="F:zinc ion binding"/>
    <property type="evidence" value="ECO:0007669"/>
    <property type="project" value="UniProtKB-KW"/>
</dbReference>
<comment type="caution">
    <text evidence="6">The sequence shown here is derived from an EMBL/GenBank/DDBJ whole genome shotgun (WGS) entry which is preliminary data.</text>
</comment>
<dbReference type="Gene3D" id="2.40.70.10">
    <property type="entry name" value="Acid Proteases"/>
    <property type="match status" value="1"/>
</dbReference>
<dbReference type="PROSITE" id="PS50158">
    <property type="entry name" value="ZF_CCHC"/>
    <property type="match status" value="1"/>
</dbReference>
<keyword evidence="1" id="KW-0378">Hydrolase</keyword>
<dbReference type="Pfam" id="PF24626">
    <property type="entry name" value="SH3_Tf2-1"/>
    <property type="match status" value="1"/>
</dbReference>
<name>A0A5A7PE80_STRAF</name>
<keyword evidence="3" id="KW-0862">Zinc</keyword>
<sequence>MDTSEIAKCSGDINHMRLATVLKSCNLSYEYEWFLFPLQEEKRAEIRPLEGQNRSIVLSNEARKGEARFKDLDQTNEAKRSEAHQRALLVEQQQARRLTSSFLPSRQTSTHPTALAPSTSVRPTGGSAPPGPTIGGRGGGTTPGGNTRQIGAPRCYSCGEQGHQQAQCLKSRNTRALLIEESEDVEYTGTPIFDEEPEIVEEHVTGDVGHALVLRCSLLSPHIDSPSVTQRHHLFESTCTIGSRICRFMIDSSACENVVASDAVAKLQLKTVPHPQPYTLAWIQKGTSVTVDRRVLVAFSVGLTYKEKIWCDIVPMNACHLLLGRPWQFDRAVVHDGHLNTYGFLFRGVRIVLHPSVSRPLVAPPAMGPSHSSSSVLFLSRSAFVSEMIYAPMVFLVVGFDSVPDGSPSALIQPLLQEFADVFPTDLPSGLPLLRDTQHHNDLVLGASLPNRPHYRMSPVEHEKLRRQVEDLLRKGSIRKSLSPCVVPTFLIPKKDKSWQMCVDSRAINKITTPQAAEAFDLIKLKLTSAPVLVLPDFSQPFELSCDASKVGIGAVLSQEGRPVAFFSEKLSGQHFSPTCLLDILFTAVYLCSQTSIWVSNRVVDALSRRSLLLSDMRIQVIGFDLLHNLYTSDVLFGPILLRLASGPVDNFVLREGFLFKGLHLCVPDCSLRVKLIEDLHGAGHVGRDRSVELVQRCFFWPTVRWDVSRFVERCRVCQVSKGAATNAGLYRPLRFLLSRGLLLAWILFLDYPVYNETNTRLDFSSAYHPQTDGQTEVVNRSLGNLLRCLVCDNLRSWDLLSQAEFAHNSVVSRATRYCSFQIVYGFVPRGPTDLISLPSFGFADRRATDVMSDFRRIHDEVRANLETTTAAYNQREDICRRHVEFDVGDFVWVVLTKDRFPAQEYNKLSARKIGRVEIIEKINPNAYRLRLPSHVRTSDVFNVKHLVPFYGDNSTDESGTDSRANPLQPGENDADESGLLFLDTYDRLRPLV</sequence>
<evidence type="ECO:0000313" key="6">
    <source>
        <dbReference type="EMBL" id="GER30607.1"/>
    </source>
</evidence>
<dbReference type="InterPro" id="IPR041588">
    <property type="entry name" value="Integrase_H2C2"/>
</dbReference>
<evidence type="ECO:0000256" key="1">
    <source>
        <dbReference type="ARBA" id="ARBA00022670"/>
    </source>
</evidence>
<protein>
    <submittedName>
        <fullName evidence="6">Gag-pol polyprotein</fullName>
    </submittedName>
</protein>
<dbReference type="Proteomes" id="UP000325081">
    <property type="component" value="Unassembled WGS sequence"/>
</dbReference>
<dbReference type="OrthoDB" id="900766at2759"/>
<dbReference type="SUPFAM" id="SSF57756">
    <property type="entry name" value="Retrovirus zinc finger-like domains"/>
    <property type="match status" value="1"/>
</dbReference>
<dbReference type="InterPro" id="IPR036397">
    <property type="entry name" value="RNaseH_sf"/>
</dbReference>
<dbReference type="EMBL" id="BKCP01004372">
    <property type="protein sequence ID" value="GER30607.1"/>
    <property type="molecule type" value="Genomic_DNA"/>
</dbReference>
<dbReference type="InterPro" id="IPR012337">
    <property type="entry name" value="RNaseH-like_sf"/>
</dbReference>
<dbReference type="InterPro" id="IPR036875">
    <property type="entry name" value="Znf_CCHC_sf"/>
</dbReference>
<feature type="compositionally biased region" description="Gly residues" evidence="4">
    <location>
        <begin position="133"/>
        <end position="143"/>
    </location>
</feature>
<dbReference type="InterPro" id="IPR043502">
    <property type="entry name" value="DNA/RNA_pol_sf"/>
</dbReference>
<keyword evidence="3" id="KW-0479">Metal-binding</keyword>
<feature type="domain" description="CCHC-type" evidence="5">
    <location>
        <begin position="154"/>
        <end position="168"/>
    </location>
</feature>
<dbReference type="InterPro" id="IPR021109">
    <property type="entry name" value="Peptidase_aspartic_dom_sf"/>
</dbReference>
<dbReference type="Gene3D" id="3.10.10.10">
    <property type="entry name" value="HIV Type 1 Reverse Transcriptase, subunit A, domain 1"/>
    <property type="match status" value="1"/>
</dbReference>
<keyword evidence="2" id="KW-0238">DNA-binding</keyword>
<feature type="region of interest" description="Disordered" evidence="4">
    <location>
        <begin position="100"/>
        <end position="148"/>
    </location>
</feature>
<organism evidence="6 7">
    <name type="scientific">Striga asiatica</name>
    <name type="common">Asiatic witchweed</name>
    <name type="synonym">Buchnera asiatica</name>
    <dbReference type="NCBI Taxonomy" id="4170"/>
    <lineage>
        <taxon>Eukaryota</taxon>
        <taxon>Viridiplantae</taxon>
        <taxon>Streptophyta</taxon>
        <taxon>Embryophyta</taxon>
        <taxon>Tracheophyta</taxon>
        <taxon>Spermatophyta</taxon>
        <taxon>Magnoliopsida</taxon>
        <taxon>eudicotyledons</taxon>
        <taxon>Gunneridae</taxon>
        <taxon>Pentapetalae</taxon>
        <taxon>asterids</taxon>
        <taxon>lamiids</taxon>
        <taxon>Lamiales</taxon>
        <taxon>Orobanchaceae</taxon>
        <taxon>Buchnereae</taxon>
        <taxon>Striga</taxon>
    </lineage>
</organism>
<dbReference type="Pfam" id="PF17919">
    <property type="entry name" value="RT_RNaseH_2"/>
    <property type="match status" value="1"/>
</dbReference>